<feature type="region of interest" description="Disordered" evidence="2">
    <location>
        <begin position="1"/>
        <end position="38"/>
    </location>
</feature>
<feature type="compositionally biased region" description="Acidic residues" evidence="2">
    <location>
        <begin position="243"/>
        <end position="259"/>
    </location>
</feature>
<dbReference type="OrthoDB" id="51000at2759"/>
<reference evidence="3 4" key="1">
    <citation type="submission" date="2016-09" db="EMBL/GenBank/DDBJ databases">
        <title>Extensive genetic diversity and differential bi-allelic expression allows diatom success in the polar Southern Ocean.</title>
        <authorList>
            <consortium name="DOE Joint Genome Institute"/>
            <person name="Mock T."/>
            <person name="Otillar R.P."/>
            <person name="Strauss J."/>
            <person name="Dupont C."/>
            <person name="Frickenhaus S."/>
            <person name="Maumus F."/>
            <person name="Mcmullan M."/>
            <person name="Sanges R."/>
            <person name="Schmutz J."/>
            <person name="Toseland A."/>
            <person name="Valas R."/>
            <person name="Veluchamy A."/>
            <person name="Ward B.J."/>
            <person name="Allen A."/>
            <person name="Barry K."/>
            <person name="Falciatore A."/>
            <person name="Ferrante M."/>
            <person name="Fortunato A.E."/>
            <person name="Gloeckner G."/>
            <person name="Gruber A."/>
            <person name="Hipkin R."/>
            <person name="Janech M."/>
            <person name="Kroth P."/>
            <person name="Leese F."/>
            <person name="Lindquist E."/>
            <person name="Lyon B.R."/>
            <person name="Martin J."/>
            <person name="Mayer C."/>
            <person name="Parker M."/>
            <person name="Quesneville H."/>
            <person name="Raymond J."/>
            <person name="Uhlig C."/>
            <person name="Valentin K.U."/>
            <person name="Worden A.Z."/>
            <person name="Armbrust E.V."/>
            <person name="Bowler C."/>
            <person name="Green B."/>
            <person name="Moulton V."/>
            <person name="Van Oosterhout C."/>
            <person name="Grigoriev I."/>
        </authorList>
    </citation>
    <scope>NUCLEOTIDE SEQUENCE [LARGE SCALE GENOMIC DNA]</scope>
    <source>
        <strain evidence="3 4">CCMP1102</strain>
    </source>
</reference>
<feature type="repeat" description="TPR" evidence="1">
    <location>
        <begin position="323"/>
        <end position="356"/>
    </location>
</feature>
<dbReference type="PROSITE" id="PS50005">
    <property type="entry name" value="TPR"/>
    <property type="match status" value="1"/>
</dbReference>
<proteinExistence type="predicted"/>
<feature type="compositionally biased region" description="Basic and acidic residues" evidence="2">
    <location>
        <begin position="15"/>
        <end position="30"/>
    </location>
</feature>
<dbReference type="InParanoid" id="A0A1E7FY53"/>
<keyword evidence="1" id="KW-0802">TPR repeat</keyword>
<accession>A0A1E7FY53</accession>
<gene>
    <name evidence="3" type="ORF">FRACYDRAFT_233247</name>
</gene>
<dbReference type="AlphaFoldDB" id="A0A1E7FY53"/>
<evidence type="ECO:0008006" key="5">
    <source>
        <dbReference type="Google" id="ProtNLM"/>
    </source>
</evidence>
<feature type="compositionally biased region" description="Basic residues" evidence="2">
    <location>
        <begin position="1"/>
        <end position="11"/>
    </location>
</feature>
<organism evidence="3 4">
    <name type="scientific">Fragilariopsis cylindrus CCMP1102</name>
    <dbReference type="NCBI Taxonomy" id="635003"/>
    <lineage>
        <taxon>Eukaryota</taxon>
        <taxon>Sar</taxon>
        <taxon>Stramenopiles</taxon>
        <taxon>Ochrophyta</taxon>
        <taxon>Bacillariophyta</taxon>
        <taxon>Bacillariophyceae</taxon>
        <taxon>Bacillariophycidae</taxon>
        <taxon>Bacillariales</taxon>
        <taxon>Bacillariaceae</taxon>
        <taxon>Fragilariopsis</taxon>
    </lineage>
</organism>
<protein>
    <recommendedName>
        <fullName evidence="5">TPR-like protein</fullName>
    </recommendedName>
</protein>
<dbReference type="InterPro" id="IPR019734">
    <property type="entry name" value="TPR_rpt"/>
</dbReference>
<dbReference type="SUPFAM" id="SSF48452">
    <property type="entry name" value="TPR-like"/>
    <property type="match status" value="1"/>
</dbReference>
<dbReference type="EMBL" id="KV784353">
    <property type="protein sequence ID" value="OEU23081.1"/>
    <property type="molecule type" value="Genomic_DNA"/>
</dbReference>
<dbReference type="KEGG" id="fcy:FRACYDRAFT_233247"/>
<evidence type="ECO:0000256" key="1">
    <source>
        <dbReference type="PROSITE-ProRule" id="PRU00339"/>
    </source>
</evidence>
<feature type="region of interest" description="Disordered" evidence="2">
    <location>
        <begin position="233"/>
        <end position="278"/>
    </location>
</feature>
<sequence length="495" mass="56841">MTKTAVKRFLSRTRSVRESGQRRMTNEKQKKGFNSITDGDEETTTCTITNGFKNTEIRTTMHSILTSTKLDLQEETEVLYNESIDNDSIWNDVTNASSTIHLSSSSQSTAFMDNRTPTSNKFASIAAVNNNGAVSATASEEYWHKRVVPYFPSEHRDLLAESLFCHIWKSQGRSVALKLLGDHDHENLTKTAEDRFNHGCQLWRRDDHQRARWELERSRKIRDVQMDHSLVHVRYQESSTSDVDNDGDGYDDENNENENDCNYGNQKREDNKLLKSSLKNRETFERKNLARLRCRKPDTTTDSDRDNIHQVNILKPTPTESNAQLYYAMGTVLMAQQEYQAGLKEFRRAAQIASLGLGFDHELSKASYYMIRTTLLTIGYSSNAIRKYIAQMKTDITNEIAGDVLRELNDWDEALLEYANLSFLYDKDGQTQARIRTKIASIFEERGDYSKAMELWSDVLVLYDNSQSIGLEHPLAKHAITKIVKGRRKIQALEI</sequence>
<evidence type="ECO:0000313" key="3">
    <source>
        <dbReference type="EMBL" id="OEU23081.1"/>
    </source>
</evidence>
<evidence type="ECO:0000256" key="2">
    <source>
        <dbReference type="SAM" id="MobiDB-lite"/>
    </source>
</evidence>
<dbReference type="Proteomes" id="UP000095751">
    <property type="component" value="Unassembled WGS sequence"/>
</dbReference>
<dbReference type="InterPro" id="IPR011990">
    <property type="entry name" value="TPR-like_helical_dom_sf"/>
</dbReference>
<evidence type="ECO:0000313" key="4">
    <source>
        <dbReference type="Proteomes" id="UP000095751"/>
    </source>
</evidence>
<name>A0A1E7FY53_9STRA</name>
<dbReference type="Gene3D" id="1.25.40.10">
    <property type="entry name" value="Tetratricopeptide repeat domain"/>
    <property type="match status" value="1"/>
</dbReference>
<feature type="compositionally biased region" description="Basic and acidic residues" evidence="2">
    <location>
        <begin position="266"/>
        <end position="278"/>
    </location>
</feature>
<keyword evidence="4" id="KW-1185">Reference proteome</keyword>